<dbReference type="InterPro" id="IPR050770">
    <property type="entry name" value="Intradiol_RC_Dioxygenase"/>
</dbReference>
<feature type="domain" description="Intradiol ring-cleavage dioxygenases" evidence="4">
    <location>
        <begin position="87"/>
        <end position="115"/>
    </location>
</feature>
<evidence type="ECO:0000256" key="2">
    <source>
        <dbReference type="ARBA" id="ARBA00022964"/>
    </source>
</evidence>
<dbReference type="Pfam" id="PF00775">
    <property type="entry name" value="Dioxygenase_C"/>
    <property type="match status" value="1"/>
</dbReference>
<dbReference type="GO" id="GO:0008199">
    <property type="term" value="F:ferric iron binding"/>
    <property type="evidence" value="ECO:0007669"/>
    <property type="project" value="InterPro"/>
</dbReference>
<sequence length="244" mass="27371">MNRNPCSGAGLSPRDWDSHPAYQYDGYRSTAKRGPLQPLIPLKAALGELRQPVYGHACVGELDHDLTRNARRPGDPVGEPIGERIVLAGRVLDDRGRPVPHTLVEIWQANAAGRYVHKGDQHDAPLDPNFLGAGRCMTDSQGRYRFLTIKPGAYPWGNHPNAWRPQHIHLSLFGQHFASRLVTQMYFPGDPLLPLDPMITGTPERVRRRLIADFSLDLTQEGYALGYQFDIVLRGADETPFEHR</sequence>
<name>A0A6S7AHC6_9BURK</name>
<evidence type="ECO:0000256" key="1">
    <source>
        <dbReference type="ARBA" id="ARBA00007825"/>
    </source>
</evidence>
<dbReference type="RefSeq" id="WP_175171087.1">
    <property type="nucleotide sequence ID" value="NZ_CADIJQ010000009.1"/>
</dbReference>
<dbReference type="InterPro" id="IPR015889">
    <property type="entry name" value="Intradiol_dOase_core"/>
</dbReference>
<accession>A0A6S7AHC6</accession>
<dbReference type="InterPro" id="IPR000627">
    <property type="entry name" value="Intradiol_dOase_C"/>
</dbReference>
<dbReference type="NCBIfam" id="TIGR02422">
    <property type="entry name" value="protocat_beta"/>
    <property type="match status" value="1"/>
</dbReference>
<reference evidence="5 6" key="1">
    <citation type="submission" date="2020-04" db="EMBL/GenBank/DDBJ databases">
        <authorList>
            <person name="De Canck E."/>
        </authorList>
    </citation>
    <scope>NUCLEOTIDE SEQUENCE [LARGE SCALE GENOMIC DNA]</scope>
    <source>
        <strain evidence="5 6">LMG 3441</strain>
    </source>
</reference>
<dbReference type="InterPro" id="IPR012785">
    <property type="entry name" value="Protocat_dOase_b"/>
</dbReference>
<dbReference type="Pfam" id="PF12391">
    <property type="entry name" value="PCDO_beta_N"/>
    <property type="match status" value="1"/>
</dbReference>
<dbReference type="GO" id="GO:0018578">
    <property type="term" value="F:protocatechuate 3,4-dioxygenase activity"/>
    <property type="evidence" value="ECO:0007669"/>
    <property type="project" value="UniProtKB-EC"/>
</dbReference>
<dbReference type="Proteomes" id="UP000494269">
    <property type="component" value="Unassembled WGS sequence"/>
</dbReference>
<comment type="similarity">
    <text evidence="1">Belongs to the intradiol ring-cleavage dioxygenase family.</text>
</comment>
<protein>
    <submittedName>
        <fullName evidence="5">Protocatechuate 3,4-dioxygenase beta chain</fullName>
        <ecNumber evidence="5">1.13.11.3</ecNumber>
    </submittedName>
</protein>
<organism evidence="5 6">
    <name type="scientific">Achromobacter kerstersii</name>
    <dbReference type="NCBI Taxonomy" id="1353890"/>
    <lineage>
        <taxon>Bacteria</taxon>
        <taxon>Pseudomonadati</taxon>
        <taxon>Pseudomonadota</taxon>
        <taxon>Betaproteobacteria</taxon>
        <taxon>Burkholderiales</taxon>
        <taxon>Alcaligenaceae</taxon>
        <taxon>Achromobacter</taxon>
    </lineage>
</organism>
<dbReference type="PANTHER" id="PTHR33711:SF10">
    <property type="entry name" value="INTRADIOL RING-CLEAVAGE DIOXYGENASES DOMAIN-CONTAINING PROTEIN"/>
    <property type="match status" value="1"/>
</dbReference>
<evidence type="ECO:0000313" key="6">
    <source>
        <dbReference type="Proteomes" id="UP000494269"/>
    </source>
</evidence>
<dbReference type="PROSITE" id="PS00083">
    <property type="entry name" value="INTRADIOL_DIOXYGENAS"/>
    <property type="match status" value="1"/>
</dbReference>
<dbReference type="InterPro" id="IPR024756">
    <property type="entry name" value="PCDO_beta_N"/>
</dbReference>
<dbReference type="GO" id="GO:0019619">
    <property type="term" value="P:3,4-dihydroxybenzoate catabolic process"/>
    <property type="evidence" value="ECO:0007669"/>
    <property type="project" value="InterPro"/>
</dbReference>
<dbReference type="AlphaFoldDB" id="A0A6S7AHC6"/>
<dbReference type="EMBL" id="CADIJQ010000009">
    <property type="protein sequence ID" value="CAB3730306.1"/>
    <property type="molecule type" value="Genomic_DNA"/>
</dbReference>
<evidence type="ECO:0000259" key="4">
    <source>
        <dbReference type="PROSITE" id="PS00083"/>
    </source>
</evidence>
<evidence type="ECO:0000256" key="3">
    <source>
        <dbReference type="ARBA" id="ARBA00023002"/>
    </source>
</evidence>
<dbReference type="SUPFAM" id="SSF49482">
    <property type="entry name" value="Aromatic compound dioxygenase"/>
    <property type="match status" value="1"/>
</dbReference>
<dbReference type="Gene3D" id="2.60.130.10">
    <property type="entry name" value="Aromatic compound dioxygenase"/>
    <property type="match status" value="1"/>
</dbReference>
<keyword evidence="2 5" id="KW-0223">Dioxygenase</keyword>
<proteinExistence type="inferred from homology"/>
<dbReference type="PANTHER" id="PTHR33711">
    <property type="entry name" value="DIOXYGENASE, PUTATIVE (AFU_ORTHOLOGUE AFUA_2G02910)-RELATED"/>
    <property type="match status" value="1"/>
</dbReference>
<dbReference type="EC" id="1.13.11.3" evidence="5"/>
<evidence type="ECO:0000313" key="5">
    <source>
        <dbReference type="EMBL" id="CAB3730306.1"/>
    </source>
</evidence>
<gene>
    <name evidence="5" type="primary">pcaH_1</name>
    <name evidence="5" type="ORF">LMG3441_04604</name>
</gene>
<keyword evidence="6" id="KW-1185">Reference proteome</keyword>
<keyword evidence="3 5" id="KW-0560">Oxidoreductase</keyword>